<dbReference type="PANTHER" id="PTHR24253:SF144">
    <property type="entry name" value="CHYMOTRYPSIN-LIKE PROTEASE CTRL-1-RELATED"/>
    <property type="match status" value="1"/>
</dbReference>
<dbReference type="PANTHER" id="PTHR24253">
    <property type="entry name" value="TRANSMEMBRANE PROTEASE SERINE"/>
    <property type="match status" value="1"/>
</dbReference>
<evidence type="ECO:0000256" key="2">
    <source>
        <dbReference type="ARBA" id="ARBA00022670"/>
    </source>
</evidence>
<evidence type="ECO:0000256" key="3">
    <source>
        <dbReference type="ARBA" id="ARBA00022729"/>
    </source>
</evidence>
<dbReference type="PROSITE" id="PS50240">
    <property type="entry name" value="TRYPSIN_DOM"/>
    <property type="match status" value="1"/>
</dbReference>
<dbReference type="GO" id="GO:0004252">
    <property type="term" value="F:serine-type endopeptidase activity"/>
    <property type="evidence" value="ECO:0007669"/>
    <property type="project" value="InterPro"/>
</dbReference>
<dbReference type="InterPro" id="IPR033116">
    <property type="entry name" value="TRYPSIN_SER"/>
</dbReference>
<keyword evidence="11" id="KW-1185">Reference proteome</keyword>
<evidence type="ECO:0000256" key="6">
    <source>
        <dbReference type="ARBA" id="ARBA00023157"/>
    </source>
</evidence>
<evidence type="ECO:0000256" key="5">
    <source>
        <dbReference type="ARBA" id="ARBA00022825"/>
    </source>
</evidence>
<keyword evidence="2 8" id="KW-0645">Protease</keyword>
<dbReference type="GO" id="GO:0035821">
    <property type="term" value="P:modulation of process of another organism"/>
    <property type="evidence" value="ECO:0007669"/>
    <property type="project" value="UniProtKB-ARBA"/>
</dbReference>
<evidence type="ECO:0000259" key="9">
    <source>
        <dbReference type="PROSITE" id="PS50240"/>
    </source>
</evidence>
<dbReference type="Gene3D" id="2.40.10.10">
    <property type="entry name" value="Trypsin-like serine proteases"/>
    <property type="match status" value="2"/>
</dbReference>
<evidence type="ECO:0000313" key="11">
    <source>
        <dbReference type="Proteomes" id="UP000694545"/>
    </source>
</evidence>
<dbReference type="InterPro" id="IPR043504">
    <property type="entry name" value="Peptidase_S1_PA_chymotrypsin"/>
</dbReference>
<dbReference type="FunFam" id="2.40.10.10:FF:000039">
    <property type="entry name" value="Brain-specific serine protease 4"/>
    <property type="match status" value="1"/>
</dbReference>
<evidence type="ECO:0000256" key="7">
    <source>
        <dbReference type="ARBA" id="ARBA00023180"/>
    </source>
</evidence>
<accession>A0A8D2LWU7</accession>
<evidence type="ECO:0000256" key="8">
    <source>
        <dbReference type="RuleBase" id="RU363034"/>
    </source>
</evidence>
<dbReference type="CDD" id="cd00190">
    <property type="entry name" value="Tryp_SPc"/>
    <property type="match status" value="1"/>
</dbReference>
<dbReference type="InterPro" id="IPR001254">
    <property type="entry name" value="Trypsin_dom"/>
</dbReference>
<keyword evidence="3" id="KW-0732">Signal</keyword>
<protein>
    <recommendedName>
        <fullName evidence="9">Peptidase S1 domain-containing protein</fullName>
    </recommendedName>
</protein>
<dbReference type="Ensembl" id="ENSVKKT00000029531.1">
    <property type="protein sequence ID" value="ENSVKKP00000028846.1"/>
    <property type="gene ID" value="ENSVKKG00000018595.1"/>
</dbReference>
<dbReference type="InterPro" id="IPR001314">
    <property type="entry name" value="Peptidase_S1A"/>
</dbReference>
<evidence type="ECO:0000256" key="1">
    <source>
        <dbReference type="ARBA" id="ARBA00009228"/>
    </source>
</evidence>
<keyword evidence="7" id="KW-0325">Glycoprotein</keyword>
<dbReference type="GO" id="GO:0006508">
    <property type="term" value="P:proteolysis"/>
    <property type="evidence" value="ECO:0007669"/>
    <property type="project" value="UniProtKB-KW"/>
</dbReference>
<dbReference type="SMART" id="SM00020">
    <property type="entry name" value="Tryp_SPc"/>
    <property type="match status" value="1"/>
</dbReference>
<reference evidence="10" key="1">
    <citation type="submission" date="2025-08" db="UniProtKB">
        <authorList>
            <consortium name="Ensembl"/>
        </authorList>
    </citation>
    <scope>IDENTIFICATION</scope>
</reference>
<dbReference type="PROSITE" id="PS00135">
    <property type="entry name" value="TRYPSIN_SER"/>
    <property type="match status" value="1"/>
</dbReference>
<evidence type="ECO:0000313" key="10">
    <source>
        <dbReference type="Ensembl" id="ENSVKKP00000028846.1"/>
    </source>
</evidence>
<dbReference type="Pfam" id="PF00089">
    <property type="entry name" value="Trypsin"/>
    <property type="match status" value="1"/>
</dbReference>
<proteinExistence type="inferred from homology"/>
<keyword evidence="4 8" id="KW-0378">Hydrolase</keyword>
<keyword evidence="6" id="KW-1015">Disulfide bond</keyword>
<name>A0A8D2LWU7_VARKO</name>
<dbReference type="InterPro" id="IPR018114">
    <property type="entry name" value="TRYPSIN_HIS"/>
</dbReference>
<dbReference type="InterPro" id="IPR009003">
    <property type="entry name" value="Peptidase_S1_PA"/>
</dbReference>
<dbReference type="PRINTS" id="PR00722">
    <property type="entry name" value="CHYMOTRYPSIN"/>
</dbReference>
<dbReference type="Proteomes" id="UP000694545">
    <property type="component" value="Unplaced"/>
</dbReference>
<comment type="similarity">
    <text evidence="1">Belongs to the peptidase S1 family. Snake venom subfamily.</text>
</comment>
<organism evidence="10 11">
    <name type="scientific">Varanus komodoensis</name>
    <name type="common">Komodo dragon</name>
    <dbReference type="NCBI Taxonomy" id="61221"/>
    <lineage>
        <taxon>Eukaryota</taxon>
        <taxon>Metazoa</taxon>
        <taxon>Chordata</taxon>
        <taxon>Craniata</taxon>
        <taxon>Vertebrata</taxon>
        <taxon>Euteleostomi</taxon>
        <taxon>Lepidosauria</taxon>
        <taxon>Squamata</taxon>
        <taxon>Bifurcata</taxon>
        <taxon>Unidentata</taxon>
        <taxon>Episquamata</taxon>
        <taxon>Toxicofera</taxon>
        <taxon>Anguimorpha</taxon>
        <taxon>Paleoanguimorpha</taxon>
        <taxon>Varanoidea</taxon>
        <taxon>Varanidae</taxon>
        <taxon>Varanus</taxon>
    </lineage>
</organism>
<dbReference type="OMA" id="EANHWYL"/>
<dbReference type="SUPFAM" id="SSF50494">
    <property type="entry name" value="Trypsin-like serine proteases"/>
    <property type="match status" value="1"/>
</dbReference>
<dbReference type="GO" id="GO:0005576">
    <property type="term" value="C:extracellular region"/>
    <property type="evidence" value="ECO:0007669"/>
    <property type="project" value="UniProtKB-ARBA"/>
</dbReference>
<keyword evidence="5 8" id="KW-0720">Serine protease</keyword>
<dbReference type="PROSITE" id="PS00134">
    <property type="entry name" value="TRYPSIN_HIS"/>
    <property type="match status" value="1"/>
</dbReference>
<dbReference type="AlphaFoldDB" id="A0A8D2LWU7"/>
<feature type="domain" description="Peptidase S1" evidence="9">
    <location>
        <begin position="37"/>
        <end position="281"/>
    </location>
</feature>
<sequence length="317" mass="33862">LLPMLLRRHGASLPFFCKRKPHHSKATCGKPVNSPRIVGGQAALDGAWPWQVSISLHGKPFCGGALIAKQWVVSAAHCFPWSANLTNLIEVQLGAYQLSVFSSNTVKSAIQRIILHPDYNGKDGSSGDIALVELKSPVKFTDYILPVCLPGSSVQFSTKANCWVTGWGAIRPGVPLKPPQTLQQLNVQLIQRGKCNILFNEAAGDVVEHNPIRADMICAGHLEGGKDACQGDSGGPLVCKCAGGWTLAGVVSWGVGCALPNLPGVYSSAPFYAKWIYQHIPSMNFVGCRNGGEGVNGSLQHAPALAFLLMSLAWVFL</sequence>
<reference evidence="10" key="2">
    <citation type="submission" date="2025-09" db="UniProtKB">
        <authorList>
            <consortium name="Ensembl"/>
        </authorList>
    </citation>
    <scope>IDENTIFICATION</scope>
</reference>
<evidence type="ECO:0000256" key="4">
    <source>
        <dbReference type="ARBA" id="ARBA00022801"/>
    </source>
</evidence>